<accession>A0ABY9U078</accession>
<keyword evidence="6" id="KW-1185">Reference proteome</keyword>
<evidence type="ECO:0000259" key="4">
    <source>
        <dbReference type="PROSITE" id="PS01124"/>
    </source>
</evidence>
<dbReference type="SMART" id="SM00342">
    <property type="entry name" value="HTH_ARAC"/>
    <property type="match status" value="1"/>
</dbReference>
<dbReference type="RefSeq" id="WP_348393103.1">
    <property type="nucleotide sequence ID" value="NZ_CP134145.1"/>
</dbReference>
<keyword evidence="2" id="KW-0238">DNA-binding</keyword>
<reference evidence="6" key="1">
    <citation type="submission" date="2023-09" db="EMBL/GenBank/DDBJ databases">
        <authorList>
            <person name="Li S."/>
            <person name="Li X."/>
            <person name="Zhang C."/>
            <person name="Zhao Z."/>
        </authorList>
    </citation>
    <scope>NUCLEOTIDE SEQUENCE [LARGE SCALE GENOMIC DNA]</scope>
    <source>
        <strain evidence="6">SQ149</strain>
    </source>
</reference>
<organism evidence="5 6">
    <name type="scientific">Thalassotalea psychrophila</name>
    <dbReference type="NCBI Taxonomy" id="3065647"/>
    <lineage>
        <taxon>Bacteria</taxon>
        <taxon>Pseudomonadati</taxon>
        <taxon>Pseudomonadota</taxon>
        <taxon>Gammaproteobacteria</taxon>
        <taxon>Alteromonadales</taxon>
        <taxon>Colwelliaceae</taxon>
        <taxon>Thalassotalea</taxon>
    </lineage>
</organism>
<evidence type="ECO:0000256" key="1">
    <source>
        <dbReference type="ARBA" id="ARBA00023015"/>
    </source>
</evidence>
<dbReference type="Pfam" id="PF12833">
    <property type="entry name" value="HTH_18"/>
    <property type="match status" value="1"/>
</dbReference>
<dbReference type="SUPFAM" id="SSF46689">
    <property type="entry name" value="Homeodomain-like"/>
    <property type="match status" value="1"/>
</dbReference>
<dbReference type="PANTHER" id="PTHR47894">
    <property type="entry name" value="HTH-TYPE TRANSCRIPTIONAL REGULATOR GADX"/>
    <property type="match status" value="1"/>
</dbReference>
<sequence length="331" mass="37545">MKNIHLVKTGNIRPTILFFKSKGIPVEKLMALSKLPMSVFNANDDEPMPVHAFWHFVQLCGDANKEDDLGFQLVSEQGMAVIQKIADKAIAEAITLHDAIAILVKFISSYSTHAKYWLDSKDDGIWFTGGKVEINDLDFHLMEQIALSNLICFVRHYLGTNWQPKAIRLQQSKNLTVTKRNYPKSLVATNQDVTAIFIDNGELGTSHPELLSLYDDLELLKSNSFQQKLYLAIKPYFGEGLPSLQQLAEILGLSLRQIQRRLSKEGVTFRHVLHKLSFDIAKEQLIHSDKKIIDIAADLGYSDKSHFNRAFHQWSGMAPSAYRAQMMQESK</sequence>
<dbReference type="Gene3D" id="1.10.10.60">
    <property type="entry name" value="Homeodomain-like"/>
    <property type="match status" value="1"/>
</dbReference>
<dbReference type="PRINTS" id="PR00032">
    <property type="entry name" value="HTHARAC"/>
</dbReference>
<evidence type="ECO:0000256" key="2">
    <source>
        <dbReference type="ARBA" id="ARBA00023125"/>
    </source>
</evidence>
<dbReference type="InterPro" id="IPR020449">
    <property type="entry name" value="Tscrpt_reg_AraC-type_HTH"/>
</dbReference>
<dbReference type="EMBL" id="CP134145">
    <property type="protein sequence ID" value="WNC73993.1"/>
    <property type="molecule type" value="Genomic_DNA"/>
</dbReference>
<evidence type="ECO:0000313" key="6">
    <source>
        <dbReference type="Proteomes" id="UP001258994"/>
    </source>
</evidence>
<dbReference type="PROSITE" id="PS01124">
    <property type="entry name" value="HTH_ARAC_FAMILY_2"/>
    <property type="match status" value="1"/>
</dbReference>
<keyword evidence="3" id="KW-0804">Transcription</keyword>
<proteinExistence type="predicted"/>
<gene>
    <name evidence="5" type="ORF">RGQ13_08375</name>
</gene>
<protein>
    <submittedName>
        <fullName evidence="5">Helix-turn-helix domain-containing protein</fullName>
    </submittedName>
</protein>
<dbReference type="PANTHER" id="PTHR47894:SF4">
    <property type="entry name" value="HTH-TYPE TRANSCRIPTIONAL REGULATOR GADX"/>
    <property type="match status" value="1"/>
</dbReference>
<keyword evidence="1" id="KW-0805">Transcription regulation</keyword>
<name>A0ABY9U078_9GAMM</name>
<dbReference type="InterPro" id="IPR009057">
    <property type="entry name" value="Homeodomain-like_sf"/>
</dbReference>
<dbReference type="Proteomes" id="UP001258994">
    <property type="component" value="Chromosome"/>
</dbReference>
<evidence type="ECO:0000256" key="3">
    <source>
        <dbReference type="ARBA" id="ARBA00023163"/>
    </source>
</evidence>
<feature type="domain" description="HTH araC/xylS-type" evidence="4">
    <location>
        <begin position="227"/>
        <end position="325"/>
    </location>
</feature>
<evidence type="ECO:0000313" key="5">
    <source>
        <dbReference type="EMBL" id="WNC73993.1"/>
    </source>
</evidence>
<dbReference type="InterPro" id="IPR018060">
    <property type="entry name" value="HTH_AraC"/>
</dbReference>